<dbReference type="SUPFAM" id="SSF46785">
    <property type="entry name" value="Winged helix' DNA-binding domain"/>
    <property type="match status" value="1"/>
</dbReference>
<dbReference type="PANTHER" id="PTHR43537">
    <property type="entry name" value="TRANSCRIPTIONAL REGULATOR, GNTR FAMILY"/>
    <property type="match status" value="1"/>
</dbReference>
<dbReference type="Proteomes" id="UP000000270">
    <property type="component" value="Chromosome"/>
</dbReference>
<dbReference type="AlphaFoldDB" id="A8HTD2"/>
<keyword evidence="3" id="KW-0804">Transcription</keyword>
<dbReference type="InterPro" id="IPR036388">
    <property type="entry name" value="WH-like_DNA-bd_sf"/>
</dbReference>
<dbReference type="STRING" id="438753.AZC_0823"/>
<keyword evidence="2" id="KW-0238">DNA-binding</keyword>
<dbReference type="Pfam" id="PF00392">
    <property type="entry name" value="GntR"/>
    <property type="match status" value="1"/>
</dbReference>
<accession>A8HTD2</accession>
<dbReference type="PROSITE" id="PS50949">
    <property type="entry name" value="HTH_GNTR"/>
    <property type="match status" value="1"/>
</dbReference>
<keyword evidence="1" id="KW-0805">Transcription regulation</keyword>
<feature type="domain" description="HTH gntR-type" evidence="5">
    <location>
        <begin position="19"/>
        <end position="85"/>
    </location>
</feature>
<organism evidence="6 7">
    <name type="scientific">Azorhizobium caulinodans (strain ATCC 43989 / DSM 5975 / JCM 20966 / LMG 6465 / NBRC 14845 / NCIMB 13405 / ORS 571)</name>
    <dbReference type="NCBI Taxonomy" id="438753"/>
    <lineage>
        <taxon>Bacteria</taxon>
        <taxon>Pseudomonadati</taxon>
        <taxon>Pseudomonadota</taxon>
        <taxon>Alphaproteobacteria</taxon>
        <taxon>Hyphomicrobiales</taxon>
        <taxon>Xanthobacteraceae</taxon>
        <taxon>Azorhizobium</taxon>
    </lineage>
</organism>
<evidence type="ECO:0000259" key="5">
    <source>
        <dbReference type="PROSITE" id="PS50949"/>
    </source>
</evidence>
<dbReference type="Gene3D" id="1.20.120.530">
    <property type="entry name" value="GntR ligand-binding domain-like"/>
    <property type="match status" value="1"/>
</dbReference>
<gene>
    <name evidence="6" type="ordered locus">AZC_0823</name>
</gene>
<dbReference type="EMBL" id="AP009384">
    <property type="protein sequence ID" value="BAF86821.1"/>
    <property type="molecule type" value="Genomic_DNA"/>
</dbReference>
<protein>
    <submittedName>
        <fullName evidence="6">Transcriptional regulator</fullName>
    </submittedName>
</protein>
<dbReference type="InterPro" id="IPR036390">
    <property type="entry name" value="WH_DNA-bd_sf"/>
</dbReference>
<dbReference type="eggNOG" id="COG2186">
    <property type="taxonomic scope" value="Bacteria"/>
</dbReference>
<dbReference type="PRINTS" id="PR00035">
    <property type="entry name" value="HTHGNTR"/>
</dbReference>
<evidence type="ECO:0000256" key="3">
    <source>
        <dbReference type="ARBA" id="ARBA00023163"/>
    </source>
</evidence>
<dbReference type="KEGG" id="azc:AZC_0823"/>
<reference evidence="6 7" key="3">
    <citation type="journal article" date="2008" name="BMC Genomics">
        <title>The genome of the versatile nitrogen fixer Azorhizobium caulinodans ORS571.</title>
        <authorList>
            <person name="Lee KB."/>
            <person name="Backer P.D."/>
            <person name="Aono T."/>
            <person name="Liu CT."/>
            <person name="Suzuki S."/>
            <person name="Suzuki T."/>
            <person name="Kaneko T."/>
            <person name="Yamada M."/>
            <person name="Tabata S."/>
            <person name="Kupfer D.M."/>
            <person name="Najar F.Z."/>
            <person name="Wiley G.B."/>
            <person name="Roe B."/>
            <person name="Binnewies T.T."/>
            <person name="Ussery D.W."/>
            <person name="D'Haeze W."/>
            <person name="Herder J.D."/>
            <person name="Gevers D."/>
            <person name="Vereecke D."/>
            <person name="Holsters M."/>
            <person name="Oyaizu H."/>
        </authorList>
    </citation>
    <scope>NUCLEOTIDE SEQUENCE [LARGE SCALE GENOMIC DNA]</scope>
    <source>
        <strain evidence="7">ATCC 43989 / DSM 5975 / JCM 20966 / LMG 6465 / NBRC 14845 / NCIMB 13405 / ORS 571</strain>
    </source>
</reference>
<evidence type="ECO:0000256" key="1">
    <source>
        <dbReference type="ARBA" id="ARBA00023015"/>
    </source>
</evidence>
<evidence type="ECO:0000256" key="2">
    <source>
        <dbReference type="ARBA" id="ARBA00023125"/>
    </source>
</evidence>
<dbReference type="InterPro" id="IPR008920">
    <property type="entry name" value="TF_FadR/GntR_C"/>
</dbReference>
<dbReference type="InterPro" id="IPR011711">
    <property type="entry name" value="GntR_C"/>
</dbReference>
<dbReference type="HOGENOM" id="CLU_017584_9_5_5"/>
<dbReference type="InterPro" id="IPR000524">
    <property type="entry name" value="Tscrpt_reg_HTH_GntR"/>
</dbReference>
<dbReference type="CDD" id="cd07377">
    <property type="entry name" value="WHTH_GntR"/>
    <property type="match status" value="1"/>
</dbReference>
<name>A8HTD2_AZOC5</name>
<evidence type="ECO:0000256" key="4">
    <source>
        <dbReference type="SAM" id="Coils"/>
    </source>
</evidence>
<reference evidence="6 7" key="6">
    <citation type="journal article" date="2011" name="Appl. Environ. Microbiol.">
        <title>Involvement of the azorhizobial chromosome partition gene (parA) in the onset of bacteroid differentiation during Sesbania rostrata stem nodule development.</title>
        <authorList>
            <person name="Liu CT."/>
            <person name="Lee KB."/>
            <person name="Wang YS."/>
            <person name="Peng MH."/>
            <person name="Lee KT."/>
            <person name="Suzuki S."/>
            <person name="Suzuki T."/>
            <person name="Oyaizu H."/>
        </authorList>
    </citation>
    <scope>NUCLEOTIDE SEQUENCE [LARGE SCALE GENOMIC DNA]</scope>
    <source>
        <strain evidence="7">ATCC 43989 / DSM 5975 / JCM 20966 / LMG 6465 / NBRC 14845 / NCIMB 13405 / ORS 571</strain>
    </source>
</reference>
<keyword evidence="4" id="KW-0175">Coiled coil</keyword>
<dbReference type="GO" id="GO:0003677">
    <property type="term" value="F:DNA binding"/>
    <property type="evidence" value="ECO:0007669"/>
    <property type="project" value="UniProtKB-KW"/>
</dbReference>
<dbReference type="SMART" id="SM00895">
    <property type="entry name" value="FCD"/>
    <property type="match status" value="1"/>
</dbReference>
<reference evidence="6 7" key="1">
    <citation type="journal article" date="2007" name="Appl. Environ. Microbiol.">
        <title>Rhizobial factors required for stem nodule maturation and maintenance in Sesbania rostrata-Azorhizobium caulinodans ORS571 symbiosis.</title>
        <authorList>
            <person name="Suzuki S."/>
            <person name="Aono T."/>
            <person name="Lee KB."/>
            <person name="Suzuki T."/>
            <person name="Liu CT."/>
            <person name="Miwa H."/>
            <person name="Wakao S."/>
            <person name="Iki T."/>
            <person name="Oyaizu H."/>
        </authorList>
    </citation>
    <scope>NUCLEOTIDE SEQUENCE [LARGE SCALE GENOMIC DNA]</scope>
    <source>
        <strain evidence="7">ATCC 43989 / DSM 5975 / JCM 20966 / LMG 6465 / NBRC 14845 / NCIMB 13405 / ORS 571</strain>
    </source>
</reference>
<dbReference type="SMART" id="SM00345">
    <property type="entry name" value="HTH_GNTR"/>
    <property type="match status" value="1"/>
</dbReference>
<reference evidence="6 7" key="5">
    <citation type="journal article" date="2010" name="Appl. Environ. Microbiol.">
        <title>phrR-like gene praR of Azorhizobium caulinodans ORS571 is essential for symbiosis with Sesbania rostrata and is involved in expression of reb genes.</title>
        <authorList>
            <person name="Akiba N."/>
            <person name="Aono T."/>
            <person name="Toyazaki H."/>
            <person name="Sato S."/>
            <person name="Oyaizu H."/>
        </authorList>
    </citation>
    <scope>NUCLEOTIDE SEQUENCE [LARGE SCALE GENOMIC DNA]</scope>
    <source>
        <strain evidence="7">ATCC 43989 / DSM 5975 / JCM 20966 / LMG 6465 / NBRC 14845 / NCIMB 13405 / ORS 571</strain>
    </source>
</reference>
<dbReference type="Pfam" id="PF07729">
    <property type="entry name" value="FCD"/>
    <property type="match status" value="1"/>
</dbReference>
<sequence>MVRPLMRTQHLSSGSHDGRALAVRLVEALEARIAALGAGDRLPAERVLAQELGVSRSSIREAIQQLVSRGRLVARQGGGTFVQEPDHAWTGGGLIAPLAPLVRDDPAYWRDVIEIRRSLDASAAFFAATRATAEDKARLEACLAQMSARHSPGDPEEDARADVAFHMAVADASHNLVLRHVMAGLLDLLQASISQSLVKLYSVPRTFETLERQHRVLAEAILAGTPETARDAALQHLDFVEQTLRQIEEDAARLRRASMPLRQKGNAR</sequence>
<reference evidence="7" key="2">
    <citation type="submission" date="2007-04" db="EMBL/GenBank/DDBJ databases">
        <title>Complete genome sequence of the nitrogen-fixing bacterium Azorhizobium caulinodans ORS571.</title>
        <authorList>
            <person name="Lee K.B."/>
            <person name="Backer P.D."/>
            <person name="Aono T."/>
            <person name="Liu C.T."/>
            <person name="Suzuki S."/>
            <person name="Suzuki T."/>
            <person name="Kaneko T."/>
            <person name="Yamada M."/>
            <person name="Tabata S."/>
            <person name="Kupfer D.M."/>
            <person name="Najar F.Z."/>
            <person name="Wiley G.B."/>
            <person name="Roe B."/>
            <person name="Binnewies T."/>
            <person name="Ussery D."/>
            <person name="Vereecke D."/>
            <person name="Gevers D."/>
            <person name="Holsters M."/>
            <person name="Oyaizu H."/>
        </authorList>
    </citation>
    <scope>NUCLEOTIDE SEQUENCE [LARGE SCALE GENOMIC DNA]</scope>
    <source>
        <strain evidence="7">ATCC 43989 / DSM 5975 / JCM 20966 / LMG 6465 / NBRC 14845 / NCIMB 13405 / ORS 571</strain>
    </source>
</reference>
<evidence type="ECO:0000313" key="6">
    <source>
        <dbReference type="EMBL" id="BAF86821.1"/>
    </source>
</evidence>
<evidence type="ECO:0000313" key="7">
    <source>
        <dbReference type="Proteomes" id="UP000000270"/>
    </source>
</evidence>
<reference evidence="6 7" key="4">
    <citation type="journal article" date="2009" name="Appl. Environ. Microbiol.">
        <title>Comparative genome-wide transcriptional profiling of Azorhizobium caulinodans ORS571 grown under free-living and symbiotic conditions.</title>
        <authorList>
            <person name="Tsukada S."/>
            <person name="Aono T."/>
            <person name="Akiba N."/>
            <person name="Lee KB."/>
            <person name="Liu CT."/>
            <person name="Toyazaki H."/>
            <person name="Oyaizu H."/>
        </authorList>
    </citation>
    <scope>NUCLEOTIDE SEQUENCE [LARGE SCALE GENOMIC DNA]</scope>
    <source>
        <strain evidence="7">ATCC 43989 / DSM 5975 / JCM 20966 / LMG 6465 / NBRC 14845 / NCIMB 13405 / ORS 571</strain>
    </source>
</reference>
<proteinExistence type="predicted"/>
<dbReference type="PANTHER" id="PTHR43537:SF18">
    <property type="entry name" value="L-LACTATE DEHYDROGENASE OPERON REGULATORY PROTEIN-RELATED"/>
    <property type="match status" value="1"/>
</dbReference>
<dbReference type="GO" id="GO:0003700">
    <property type="term" value="F:DNA-binding transcription factor activity"/>
    <property type="evidence" value="ECO:0007669"/>
    <property type="project" value="InterPro"/>
</dbReference>
<keyword evidence="7" id="KW-1185">Reference proteome</keyword>
<feature type="coiled-coil region" evidence="4">
    <location>
        <begin position="230"/>
        <end position="257"/>
    </location>
</feature>
<dbReference type="Gene3D" id="1.10.10.10">
    <property type="entry name" value="Winged helix-like DNA-binding domain superfamily/Winged helix DNA-binding domain"/>
    <property type="match status" value="1"/>
</dbReference>
<dbReference type="SUPFAM" id="SSF48008">
    <property type="entry name" value="GntR ligand-binding domain-like"/>
    <property type="match status" value="1"/>
</dbReference>